<dbReference type="GO" id="GO:0140664">
    <property type="term" value="F:ATP-dependent DNA damage sensor activity"/>
    <property type="evidence" value="ECO:0007669"/>
    <property type="project" value="InterPro"/>
</dbReference>
<keyword evidence="3 11" id="KW-0227">DNA damage</keyword>
<dbReference type="FunFam" id="3.40.50.300:FF:000050">
    <property type="entry name" value="DNA repair protein RadA"/>
    <property type="match status" value="1"/>
</dbReference>
<dbReference type="Pfam" id="PF06745">
    <property type="entry name" value="ATPase"/>
    <property type="match status" value="1"/>
</dbReference>
<dbReference type="PROSITE" id="PS50162">
    <property type="entry name" value="RECA_2"/>
    <property type="match status" value="1"/>
</dbReference>
<evidence type="ECO:0000256" key="5">
    <source>
        <dbReference type="ARBA" id="ARBA00022801"/>
    </source>
</evidence>
<sequence>MGKQSTVFICQNCGSQYTSWMGRCSNCNQWNTLIEEIKEEKESVGGEKKGKMQLLSLSSISSEKITRIATGFSEFDLILGGGIVKGSLILLSGEPGVGKSTLLLQLVQNLLNNQEKFQILYISGEESPEQIKIRAERLENSDKNLTTDKSLLVASETIIEKIITSIEEEKPSLLIIDSIQTVFSEKLNSYPGSVSQVRFCANEIMRAIKRLKIPTFIVGQVTKEGIVAGPKVLEHLVDVVLQIEGGEAQDFRLLRSLKNRFGNTDEIGIFQMGERGLTEVKNPSAVFLDEHESNIPGSVKTVFLEGKRCLLAEIQALIVPNYFPPLRRTATGIDYNRLLLLVAVLERRLGLKLQNKDIYIKVSGGLKLQDPAIDLAVCGAIISAYQNKVLSNNIVMVGEIGLLGEVRGVSQLNKRIKEANKQGFKNVYSSQSYKNLLDIQKVLNRD</sequence>
<feature type="short sequence motif" description="RadA KNRFG motif" evidence="11">
    <location>
        <begin position="258"/>
        <end position="262"/>
    </location>
</feature>
<evidence type="ECO:0000256" key="1">
    <source>
        <dbReference type="ARBA" id="ARBA00022723"/>
    </source>
</evidence>
<dbReference type="SUPFAM" id="SSF52540">
    <property type="entry name" value="P-loop containing nucleoside triphosphate hydrolases"/>
    <property type="match status" value="1"/>
</dbReference>
<keyword evidence="2 11" id="KW-0547">Nucleotide-binding</keyword>
<dbReference type="GO" id="GO:0008270">
    <property type="term" value="F:zinc ion binding"/>
    <property type="evidence" value="ECO:0007669"/>
    <property type="project" value="UniProtKB-KW"/>
</dbReference>
<evidence type="ECO:0000259" key="14">
    <source>
        <dbReference type="PROSITE" id="PS50162"/>
    </source>
</evidence>
<dbReference type="NCBIfam" id="TIGR00416">
    <property type="entry name" value="sms"/>
    <property type="match status" value="1"/>
</dbReference>
<evidence type="ECO:0000256" key="8">
    <source>
        <dbReference type="ARBA" id="ARBA00023016"/>
    </source>
</evidence>
<keyword evidence="9 11" id="KW-0238">DNA-binding</keyword>
<dbReference type="PATRIC" id="fig|1618350.3.peg.616"/>
<organism evidence="15 16">
    <name type="scientific">candidate division CPR3 bacterium GW2011_GWF2_35_18</name>
    <dbReference type="NCBI Taxonomy" id="1618350"/>
    <lineage>
        <taxon>Bacteria</taxon>
        <taxon>Bacteria division CPR3</taxon>
    </lineage>
</organism>
<dbReference type="GO" id="GO:0016787">
    <property type="term" value="F:hydrolase activity"/>
    <property type="evidence" value="ECO:0007669"/>
    <property type="project" value="UniProtKB-KW"/>
</dbReference>
<evidence type="ECO:0000256" key="12">
    <source>
        <dbReference type="NCBIfam" id="TIGR00416"/>
    </source>
</evidence>
<dbReference type="STRING" id="1618350.UR67_C0003G0110"/>
<dbReference type="InterPro" id="IPR027417">
    <property type="entry name" value="P-loop_NTPase"/>
</dbReference>
<evidence type="ECO:0000256" key="6">
    <source>
        <dbReference type="ARBA" id="ARBA00022833"/>
    </source>
</evidence>
<feature type="region of interest" description="Lon-protease-like" evidence="11">
    <location>
        <begin position="357"/>
        <end position="446"/>
    </location>
</feature>
<keyword evidence="6 13" id="KW-0862">Zinc</keyword>
<comment type="function">
    <text evidence="13">DNA-dependent ATPase involved in processing of recombination intermediates, plays a role in repairing DNA breaks. Stimulates the branch migration of RecA-mediated strand transfer reactions, allowing the 3' invading strand to extend heteroduplex DNA faster. Binds ssDNA in the presence of ADP but not other nucleotides, has ATPase activity that is stimulated by ssDNA and various branched DNA structures, but inhibited by SSB. Does not have RecA's homology-searching function.</text>
</comment>
<dbReference type="Gene3D" id="3.40.50.300">
    <property type="entry name" value="P-loop containing nucleotide triphosphate hydrolases"/>
    <property type="match status" value="1"/>
</dbReference>
<comment type="function">
    <text evidence="11">Plays a role in repairing double-strand DNA breaks, probably involving stabilizing or processing branched DNA or blocked replication forks.</text>
</comment>
<evidence type="ECO:0000256" key="13">
    <source>
        <dbReference type="RuleBase" id="RU003555"/>
    </source>
</evidence>
<dbReference type="GO" id="GO:0005524">
    <property type="term" value="F:ATP binding"/>
    <property type="evidence" value="ECO:0007669"/>
    <property type="project" value="UniProtKB-UniRule"/>
</dbReference>
<keyword evidence="5" id="KW-0378">Hydrolase</keyword>
<dbReference type="Proteomes" id="UP000034581">
    <property type="component" value="Unassembled WGS sequence"/>
</dbReference>
<dbReference type="Pfam" id="PF13541">
    <property type="entry name" value="ChlI"/>
    <property type="match status" value="1"/>
</dbReference>
<evidence type="ECO:0000256" key="9">
    <source>
        <dbReference type="ARBA" id="ARBA00023125"/>
    </source>
</evidence>
<dbReference type="GO" id="GO:0003684">
    <property type="term" value="F:damaged DNA binding"/>
    <property type="evidence" value="ECO:0007669"/>
    <property type="project" value="InterPro"/>
</dbReference>
<name>A0A0G0E3G3_UNCC3</name>
<keyword evidence="10 11" id="KW-0234">DNA repair</keyword>
<dbReference type="SMART" id="SM00382">
    <property type="entry name" value="AAA"/>
    <property type="match status" value="1"/>
</dbReference>
<accession>A0A0G0E3G3</accession>
<keyword evidence="7 11" id="KW-0067">ATP-binding</keyword>
<evidence type="ECO:0000313" key="15">
    <source>
        <dbReference type="EMBL" id="KKP69830.1"/>
    </source>
</evidence>
<reference evidence="15 16" key="1">
    <citation type="journal article" date="2015" name="Nature">
        <title>rRNA introns, odd ribosomes, and small enigmatic genomes across a large radiation of phyla.</title>
        <authorList>
            <person name="Brown C.T."/>
            <person name="Hug L.A."/>
            <person name="Thomas B.C."/>
            <person name="Sharon I."/>
            <person name="Castelle C.J."/>
            <person name="Singh A."/>
            <person name="Wilkins M.J."/>
            <person name="Williams K.H."/>
            <person name="Banfield J.F."/>
        </authorList>
    </citation>
    <scope>NUCLEOTIDE SEQUENCE [LARGE SCALE GENOMIC DNA]</scope>
</reference>
<feature type="domain" description="RecA family profile 1" evidence="14">
    <location>
        <begin position="64"/>
        <end position="221"/>
    </location>
</feature>
<evidence type="ECO:0000256" key="4">
    <source>
        <dbReference type="ARBA" id="ARBA00022771"/>
    </source>
</evidence>
<dbReference type="InterPro" id="IPR004504">
    <property type="entry name" value="DNA_repair_RadA"/>
</dbReference>
<dbReference type="SUPFAM" id="SSF54211">
    <property type="entry name" value="Ribosomal protein S5 domain 2-like"/>
    <property type="match status" value="1"/>
</dbReference>
<comment type="similarity">
    <text evidence="11 13">Belongs to the RecA family. RadA subfamily.</text>
</comment>
<dbReference type="Gene3D" id="3.30.230.10">
    <property type="match status" value="1"/>
</dbReference>
<dbReference type="InterPro" id="IPR041166">
    <property type="entry name" value="Rubredoxin_2"/>
</dbReference>
<dbReference type="InterPro" id="IPR020568">
    <property type="entry name" value="Ribosomal_Su5_D2-typ_SF"/>
</dbReference>
<dbReference type="AlphaFoldDB" id="A0A0G0E3G3"/>
<dbReference type="HAMAP" id="MF_01498">
    <property type="entry name" value="RadA_bact"/>
    <property type="match status" value="1"/>
</dbReference>
<gene>
    <name evidence="11" type="primary">radA</name>
    <name evidence="15" type="ORF">UR67_C0003G0110</name>
</gene>
<keyword evidence="1 11" id="KW-0479">Metal-binding</keyword>
<dbReference type="InterPro" id="IPR014721">
    <property type="entry name" value="Ribsml_uS5_D2-typ_fold_subgr"/>
</dbReference>
<evidence type="ECO:0000256" key="11">
    <source>
        <dbReference type="HAMAP-Rule" id="MF_01498"/>
    </source>
</evidence>
<evidence type="ECO:0000256" key="2">
    <source>
        <dbReference type="ARBA" id="ARBA00022741"/>
    </source>
</evidence>
<dbReference type="Pfam" id="PF18073">
    <property type="entry name" value="Zn_ribbon_LapB"/>
    <property type="match status" value="1"/>
</dbReference>
<evidence type="ECO:0000256" key="3">
    <source>
        <dbReference type="ARBA" id="ARBA00022763"/>
    </source>
</evidence>
<keyword evidence="8 11" id="KW-0346">Stress response</keyword>
<dbReference type="InterPro" id="IPR003593">
    <property type="entry name" value="AAA+_ATPase"/>
</dbReference>
<dbReference type="InterPro" id="IPR020588">
    <property type="entry name" value="RecA_ATP-bd"/>
</dbReference>
<dbReference type="InterPro" id="IPR014774">
    <property type="entry name" value="KaiC-like_dom"/>
</dbReference>
<dbReference type="PRINTS" id="PR01874">
    <property type="entry name" value="DNAREPAIRADA"/>
</dbReference>
<dbReference type="GO" id="GO:0000725">
    <property type="term" value="P:recombinational repair"/>
    <property type="evidence" value="ECO:0007669"/>
    <property type="project" value="UniProtKB-UniRule"/>
</dbReference>
<feature type="binding site" evidence="11">
    <location>
        <begin position="93"/>
        <end position="100"/>
    </location>
    <ligand>
        <name>ATP</name>
        <dbReference type="ChEBI" id="CHEBI:30616"/>
    </ligand>
</feature>
<dbReference type="PANTHER" id="PTHR32472:SF10">
    <property type="entry name" value="DNA REPAIR PROTEIN RADA-LIKE PROTEIN"/>
    <property type="match status" value="1"/>
</dbReference>
<evidence type="ECO:0000313" key="16">
    <source>
        <dbReference type="Proteomes" id="UP000034581"/>
    </source>
</evidence>
<evidence type="ECO:0000256" key="7">
    <source>
        <dbReference type="ARBA" id="ARBA00022840"/>
    </source>
</evidence>
<evidence type="ECO:0000256" key="10">
    <source>
        <dbReference type="ARBA" id="ARBA00023204"/>
    </source>
</evidence>
<dbReference type="EMBL" id="LBQB01000003">
    <property type="protein sequence ID" value="KKP69830.1"/>
    <property type="molecule type" value="Genomic_DNA"/>
</dbReference>
<dbReference type="GO" id="GO:0005829">
    <property type="term" value="C:cytosol"/>
    <property type="evidence" value="ECO:0007669"/>
    <property type="project" value="TreeGrafter"/>
</dbReference>
<protein>
    <recommendedName>
        <fullName evidence="11 12">DNA repair protein RadA</fullName>
    </recommendedName>
</protein>
<comment type="domain">
    <text evidence="11">The middle region has homology to RecA with ATPase motifs including the RadA KNRFG motif, while the C-terminus is homologous to Lon protease.</text>
</comment>
<keyword evidence="4 13" id="KW-0863">Zinc-finger</keyword>
<comment type="caution">
    <text evidence="15">The sequence shown here is derived from an EMBL/GenBank/DDBJ whole genome shotgun (WGS) entry which is preliminary data.</text>
</comment>
<proteinExistence type="inferred from homology"/>
<dbReference type="PANTHER" id="PTHR32472">
    <property type="entry name" value="DNA REPAIR PROTEIN RADA"/>
    <property type="match status" value="1"/>
</dbReference>